<dbReference type="SMART" id="SM00387">
    <property type="entry name" value="HATPase_c"/>
    <property type="match status" value="1"/>
</dbReference>
<dbReference type="GO" id="GO:0000155">
    <property type="term" value="F:phosphorelay sensor kinase activity"/>
    <property type="evidence" value="ECO:0007669"/>
    <property type="project" value="InterPro"/>
</dbReference>
<keyword evidence="6 11" id="KW-0418">Kinase</keyword>
<dbReference type="InterPro" id="IPR003660">
    <property type="entry name" value="HAMP_dom"/>
</dbReference>
<evidence type="ECO:0000313" key="11">
    <source>
        <dbReference type="EMBL" id="MBB6544972.1"/>
    </source>
</evidence>
<feature type="domain" description="HAMP" evidence="10">
    <location>
        <begin position="204"/>
        <end position="256"/>
    </location>
</feature>
<keyword evidence="7" id="KW-0902">Two-component regulatory system</keyword>
<dbReference type="SUPFAM" id="SSF55874">
    <property type="entry name" value="ATPase domain of HSP90 chaperone/DNA topoisomerase II/histidine kinase"/>
    <property type="match status" value="1"/>
</dbReference>
<evidence type="ECO:0000259" key="10">
    <source>
        <dbReference type="PROSITE" id="PS50885"/>
    </source>
</evidence>
<dbReference type="Gene3D" id="1.10.287.130">
    <property type="match status" value="1"/>
</dbReference>
<protein>
    <recommendedName>
        <fullName evidence="3">histidine kinase</fullName>
        <ecNumber evidence="3">2.7.13.3</ecNumber>
    </recommendedName>
</protein>
<feature type="domain" description="Histidine kinase" evidence="9">
    <location>
        <begin position="264"/>
        <end position="483"/>
    </location>
</feature>
<comment type="catalytic activity">
    <reaction evidence="1">
        <text>ATP + protein L-histidine = ADP + protein N-phospho-L-histidine.</text>
        <dbReference type="EC" id="2.7.13.3"/>
    </reaction>
</comment>
<dbReference type="InterPro" id="IPR003661">
    <property type="entry name" value="HisK_dim/P_dom"/>
</dbReference>
<evidence type="ECO:0000313" key="12">
    <source>
        <dbReference type="Proteomes" id="UP000537141"/>
    </source>
</evidence>
<keyword evidence="8" id="KW-0472">Membrane</keyword>
<dbReference type="EC" id="2.7.13.3" evidence="3"/>
<feature type="transmembrane region" description="Helical" evidence="8">
    <location>
        <begin position="185"/>
        <end position="208"/>
    </location>
</feature>
<dbReference type="SMART" id="SM00388">
    <property type="entry name" value="HisKA"/>
    <property type="match status" value="1"/>
</dbReference>
<keyword evidence="8" id="KW-1133">Transmembrane helix</keyword>
<evidence type="ECO:0000256" key="5">
    <source>
        <dbReference type="ARBA" id="ARBA00022679"/>
    </source>
</evidence>
<evidence type="ECO:0000256" key="3">
    <source>
        <dbReference type="ARBA" id="ARBA00012438"/>
    </source>
</evidence>
<reference evidence="11 12" key="1">
    <citation type="submission" date="2020-08" db="EMBL/GenBank/DDBJ databases">
        <title>Genomic Encyclopedia of Type Strains, Phase IV (KMG-IV): sequencing the most valuable type-strain genomes for metagenomic binning, comparative biology and taxonomic classification.</title>
        <authorList>
            <person name="Goeker M."/>
        </authorList>
    </citation>
    <scope>NUCLEOTIDE SEQUENCE [LARGE SCALE GENOMIC DNA]</scope>
    <source>
        <strain evidence="11 12">DSM 26287</strain>
    </source>
</reference>
<sequence length="498" mass="56378">MQQWIKKISFYHVSIKTLTLMGFGLVALPLVFAFLYSANQVNKLSEQGTTAIFNVAELVENNRQVSQTLTRLERFASQYVVLKEHELLNQYLERKAALKQILVQEFSQYNDEQFRKIIQQYNNKLIEIDQLIQVNSVNSISLEQLQRYFRELALVNQQLALHSNKVINQQASNMENSANQVKRTMLFSLLIIPITLLIAGIFIVLITLPLKVLLGKIKLLEQGNFQQPITVDGSIEIEEIAEALELMRSRLHALELQKSSFIRHISHELKTPLAAIREGTELLYDNSVGALNNDQQEITHIIRTSVNRLQRLIEDLLDFNIVLDSTSLQDAEVINLAKEVKSALELRILDLKRKQLTIIQKVDNITIQCNSKQLSVILDNLLSNAVKFSPENGIITIKSWVEEHLLHLTITDQGAGISSHDYNQVFDAFYQGSTAHNSQIKSSGLGLTIVKELLMRLNGTISIDSSTKSPSYTTFKITLPKAQLISPLSVTHTEPDSL</sequence>
<comment type="subcellular location">
    <subcellularLocation>
        <location evidence="2">Membrane</location>
    </subcellularLocation>
</comment>
<dbReference type="InterPro" id="IPR036890">
    <property type="entry name" value="HATPase_C_sf"/>
</dbReference>
<proteinExistence type="predicted"/>
<dbReference type="Gene3D" id="6.10.340.10">
    <property type="match status" value="1"/>
</dbReference>
<dbReference type="Proteomes" id="UP000537141">
    <property type="component" value="Unassembled WGS sequence"/>
</dbReference>
<evidence type="ECO:0000256" key="2">
    <source>
        <dbReference type="ARBA" id="ARBA00004370"/>
    </source>
</evidence>
<dbReference type="InterPro" id="IPR036097">
    <property type="entry name" value="HisK_dim/P_sf"/>
</dbReference>
<evidence type="ECO:0000256" key="4">
    <source>
        <dbReference type="ARBA" id="ARBA00022553"/>
    </source>
</evidence>
<dbReference type="SMART" id="SM00304">
    <property type="entry name" value="HAMP"/>
    <property type="match status" value="1"/>
</dbReference>
<gene>
    <name evidence="11" type="ORF">HNQ55_003508</name>
</gene>
<dbReference type="CDD" id="cd00082">
    <property type="entry name" value="HisKA"/>
    <property type="match status" value="1"/>
</dbReference>
<dbReference type="Pfam" id="PF02518">
    <property type="entry name" value="HATPase_c"/>
    <property type="match status" value="1"/>
</dbReference>
<keyword evidence="12" id="KW-1185">Reference proteome</keyword>
<keyword evidence="8" id="KW-0812">Transmembrane</keyword>
<dbReference type="RefSeq" id="WP_184426584.1">
    <property type="nucleotide sequence ID" value="NZ_AP027362.1"/>
</dbReference>
<comment type="caution">
    <text evidence="11">The sequence shown here is derived from an EMBL/GenBank/DDBJ whole genome shotgun (WGS) entry which is preliminary data.</text>
</comment>
<evidence type="ECO:0000259" key="9">
    <source>
        <dbReference type="PROSITE" id="PS50109"/>
    </source>
</evidence>
<dbReference type="SUPFAM" id="SSF47384">
    <property type="entry name" value="Homodimeric domain of signal transducing histidine kinase"/>
    <property type="match status" value="1"/>
</dbReference>
<dbReference type="InterPro" id="IPR003594">
    <property type="entry name" value="HATPase_dom"/>
</dbReference>
<dbReference type="PANTHER" id="PTHR43711:SF1">
    <property type="entry name" value="HISTIDINE KINASE 1"/>
    <property type="match status" value="1"/>
</dbReference>
<dbReference type="Pfam" id="PF00672">
    <property type="entry name" value="HAMP"/>
    <property type="match status" value="1"/>
</dbReference>
<dbReference type="EMBL" id="JACHHU010000042">
    <property type="protein sequence ID" value="MBB6544972.1"/>
    <property type="molecule type" value="Genomic_DNA"/>
</dbReference>
<dbReference type="Gene3D" id="3.30.565.10">
    <property type="entry name" value="Histidine kinase-like ATPase, C-terminal domain"/>
    <property type="match status" value="1"/>
</dbReference>
<dbReference type="Pfam" id="PF00512">
    <property type="entry name" value="HisKA"/>
    <property type="match status" value="1"/>
</dbReference>
<dbReference type="InterPro" id="IPR050736">
    <property type="entry name" value="Sensor_HK_Regulatory"/>
</dbReference>
<accession>A0A7X0NK66</accession>
<evidence type="ECO:0000256" key="8">
    <source>
        <dbReference type="SAM" id="Phobius"/>
    </source>
</evidence>
<dbReference type="GO" id="GO:0016020">
    <property type="term" value="C:membrane"/>
    <property type="evidence" value="ECO:0007669"/>
    <property type="project" value="UniProtKB-SubCell"/>
</dbReference>
<organism evidence="11 12">
    <name type="scientific">Thalassotalea piscium</name>
    <dbReference type="NCBI Taxonomy" id="1230533"/>
    <lineage>
        <taxon>Bacteria</taxon>
        <taxon>Pseudomonadati</taxon>
        <taxon>Pseudomonadota</taxon>
        <taxon>Gammaproteobacteria</taxon>
        <taxon>Alteromonadales</taxon>
        <taxon>Colwelliaceae</taxon>
        <taxon>Thalassotalea</taxon>
    </lineage>
</organism>
<name>A0A7X0NK66_9GAMM</name>
<dbReference type="PANTHER" id="PTHR43711">
    <property type="entry name" value="TWO-COMPONENT HISTIDINE KINASE"/>
    <property type="match status" value="1"/>
</dbReference>
<evidence type="ECO:0000256" key="7">
    <source>
        <dbReference type="ARBA" id="ARBA00023012"/>
    </source>
</evidence>
<dbReference type="InterPro" id="IPR004358">
    <property type="entry name" value="Sig_transdc_His_kin-like_C"/>
</dbReference>
<dbReference type="InterPro" id="IPR005467">
    <property type="entry name" value="His_kinase_dom"/>
</dbReference>
<dbReference type="AlphaFoldDB" id="A0A7X0NK66"/>
<keyword evidence="5 11" id="KW-0808">Transferase</keyword>
<keyword evidence="4" id="KW-0597">Phosphoprotein</keyword>
<evidence type="ECO:0000256" key="1">
    <source>
        <dbReference type="ARBA" id="ARBA00000085"/>
    </source>
</evidence>
<dbReference type="PRINTS" id="PR00344">
    <property type="entry name" value="BCTRLSENSOR"/>
</dbReference>
<dbReference type="PROSITE" id="PS50885">
    <property type="entry name" value="HAMP"/>
    <property type="match status" value="1"/>
</dbReference>
<dbReference type="PROSITE" id="PS50109">
    <property type="entry name" value="HIS_KIN"/>
    <property type="match status" value="1"/>
</dbReference>
<evidence type="ECO:0000256" key="6">
    <source>
        <dbReference type="ARBA" id="ARBA00022777"/>
    </source>
</evidence>